<keyword evidence="2" id="KW-1185">Reference proteome</keyword>
<evidence type="ECO:0000313" key="2">
    <source>
        <dbReference type="Proteomes" id="UP001417504"/>
    </source>
</evidence>
<reference evidence="1 2" key="1">
    <citation type="submission" date="2024-01" db="EMBL/GenBank/DDBJ databases">
        <title>Genome assemblies of Stephania.</title>
        <authorList>
            <person name="Yang L."/>
        </authorList>
    </citation>
    <scope>NUCLEOTIDE SEQUENCE [LARGE SCALE GENOMIC DNA]</scope>
    <source>
        <strain evidence="1">QJT</strain>
        <tissue evidence="1">Leaf</tissue>
    </source>
</reference>
<comment type="caution">
    <text evidence="1">The sequence shown here is derived from an EMBL/GenBank/DDBJ whole genome shotgun (WGS) entry which is preliminary data.</text>
</comment>
<organism evidence="1 2">
    <name type="scientific">Stephania japonica</name>
    <dbReference type="NCBI Taxonomy" id="461633"/>
    <lineage>
        <taxon>Eukaryota</taxon>
        <taxon>Viridiplantae</taxon>
        <taxon>Streptophyta</taxon>
        <taxon>Embryophyta</taxon>
        <taxon>Tracheophyta</taxon>
        <taxon>Spermatophyta</taxon>
        <taxon>Magnoliopsida</taxon>
        <taxon>Ranunculales</taxon>
        <taxon>Menispermaceae</taxon>
        <taxon>Menispermoideae</taxon>
        <taxon>Cissampelideae</taxon>
        <taxon>Stephania</taxon>
    </lineage>
</organism>
<gene>
    <name evidence="1" type="ORF">Sjap_012523</name>
</gene>
<sequence>MKSKGFCLKSIRMCFNTILNQSGSLSLHLIPQFSDFDKFAYFRGFSYEIDFVIFEHENKLVCKF</sequence>
<dbReference type="EMBL" id="JBBNAE010000005">
    <property type="protein sequence ID" value="KAK9122921.1"/>
    <property type="molecule type" value="Genomic_DNA"/>
</dbReference>
<dbReference type="Proteomes" id="UP001417504">
    <property type="component" value="Unassembled WGS sequence"/>
</dbReference>
<dbReference type="AlphaFoldDB" id="A0AAP0P0F6"/>
<accession>A0AAP0P0F6</accession>
<name>A0AAP0P0F6_9MAGN</name>
<proteinExistence type="predicted"/>
<protein>
    <submittedName>
        <fullName evidence="1">Uncharacterized protein</fullName>
    </submittedName>
</protein>
<evidence type="ECO:0000313" key="1">
    <source>
        <dbReference type="EMBL" id="KAK9122921.1"/>
    </source>
</evidence>